<dbReference type="EMBL" id="QJVJ01000027">
    <property type="protein sequence ID" value="PYI49969.1"/>
    <property type="molecule type" value="Genomic_DNA"/>
</dbReference>
<dbReference type="InterPro" id="IPR025989">
    <property type="entry name" value="Virulence_F_dom"/>
</dbReference>
<dbReference type="Pfam" id="PF13646">
    <property type="entry name" value="HEAT_2"/>
    <property type="match status" value="1"/>
</dbReference>
<dbReference type="PANTHER" id="PTHR12697:SF37">
    <property type="entry name" value="CONSERVED VIRULENCE FACTOR C"/>
    <property type="match status" value="1"/>
</dbReference>
<dbReference type="Gene3D" id="3.30.1370.70">
    <property type="entry name" value="Scaffold protein Nfu/NifU, N-terminal domain"/>
    <property type="match status" value="1"/>
</dbReference>
<dbReference type="GO" id="GO:0016491">
    <property type="term" value="F:oxidoreductase activity"/>
    <property type="evidence" value="ECO:0007669"/>
    <property type="project" value="TreeGrafter"/>
</dbReference>
<dbReference type="InterPro" id="IPR011989">
    <property type="entry name" value="ARM-like"/>
</dbReference>
<dbReference type="Pfam" id="PF13769">
    <property type="entry name" value="Virulence_fact"/>
    <property type="match status" value="1"/>
</dbReference>
<keyword evidence="3" id="KW-1185">Reference proteome</keyword>
<gene>
    <name evidence="2" type="ORF">DLM86_31360</name>
</gene>
<name>A0A2V5JTY2_9BACL</name>
<evidence type="ECO:0000313" key="2">
    <source>
        <dbReference type="EMBL" id="PYI49969.1"/>
    </source>
</evidence>
<dbReference type="InterPro" id="IPR014824">
    <property type="entry name" value="Nfu/NifU_N"/>
</dbReference>
<dbReference type="AlphaFoldDB" id="A0A2V5JTY2"/>
<proteinExistence type="predicted"/>
<sequence length="380" mass="41802">MRIVSIEPTPSPNTMKINLDETLPKGVKRTFTLPEHAEPAAFRRILEIPGVSSVFHTADFLAVDRKPKGDWQSILTQIRAILGSDEDGQPGVPQTGVSYDTYGEATVLLQTFRSIPLQIRVRAGLEEVRRAMPERFVQAAMKAGSASPNLIKERKLEEIGVRYGELDDIADLIVQELDASYDDARLAGLVQAAEAAGLDGTLEPPAPKEELSDDEVARRLDDPDWKVRYAALQQIKPAPDKLPLLAKALDDAQASIRRLAAVYIGDIREPEALPYLFRALRDDSVSVRRTAGDTLSDIGDPAAIGPMAEALRDPNKLVRWRAARFLYETGDESALPALRAAADDAEFEVRMQVKMAIERIEGGVAAEGSVWQQMTRRNDG</sequence>
<feature type="domain" description="Scaffold protein Nfu/NifU N-terminal" evidence="1">
    <location>
        <begin position="4"/>
        <end position="89"/>
    </location>
</feature>
<dbReference type="PANTHER" id="PTHR12697">
    <property type="entry name" value="PBS LYASE HEAT-LIKE PROTEIN"/>
    <property type="match status" value="1"/>
</dbReference>
<dbReference type="SMART" id="SM00567">
    <property type="entry name" value="EZ_HEAT"/>
    <property type="match status" value="4"/>
</dbReference>
<reference evidence="2 3" key="1">
    <citation type="submission" date="2018-05" db="EMBL/GenBank/DDBJ databases">
        <title>Paenibacillus flagellatus sp. nov., isolated from selenium mineral soil.</title>
        <authorList>
            <person name="Dai X."/>
        </authorList>
    </citation>
    <scope>NUCLEOTIDE SEQUENCE [LARGE SCALE GENOMIC DNA]</scope>
    <source>
        <strain evidence="2 3">DXL2</strain>
    </source>
</reference>
<comment type="caution">
    <text evidence="2">The sequence shown here is derived from an EMBL/GenBank/DDBJ whole genome shotgun (WGS) entry which is preliminary data.</text>
</comment>
<dbReference type="InterPro" id="IPR036498">
    <property type="entry name" value="Nfu/NifU_N_sf"/>
</dbReference>
<dbReference type="OrthoDB" id="420201at2"/>
<evidence type="ECO:0000313" key="3">
    <source>
        <dbReference type="Proteomes" id="UP000247476"/>
    </source>
</evidence>
<dbReference type="InterPro" id="IPR004155">
    <property type="entry name" value="PBS_lyase_HEAT"/>
</dbReference>
<dbReference type="SUPFAM" id="SSF110836">
    <property type="entry name" value="Hypothetical protein SAV1430"/>
    <property type="match status" value="1"/>
</dbReference>
<dbReference type="InterPro" id="IPR016024">
    <property type="entry name" value="ARM-type_fold"/>
</dbReference>
<dbReference type="Gene3D" id="1.25.10.10">
    <property type="entry name" value="Leucine-rich Repeat Variant"/>
    <property type="match status" value="1"/>
</dbReference>
<dbReference type="SUPFAM" id="SSF48371">
    <property type="entry name" value="ARM repeat"/>
    <property type="match status" value="1"/>
</dbReference>
<organism evidence="2 3">
    <name type="scientific">Paenibacillus flagellatus</name>
    <dbReference type="NCBI Taxonomy" id="2211139"/>
    <lineage>
        <taxon>Bacteria</taxon>
        <taxon>Bacillati</taxon>
        <taxon>Bacillota</taxon>
        <taxon>Bacilli</taxon>
        <taxon>Bacillales</taxon>
        <taxon>Paenibacillaceae</taxon>
        <taxon>Paenibacillus</taxon>
    </lineage>
</organism>
<dbReference type="SMART" id="SM00932">
    <property type="entry name" value="Nfu_N"/>
    <property type="match status" value="1"/>
</dbReference>
<evidence type="ECO:0000259" key="1">
    <source>
        <dbReference type="SMART" id="SM00932"/>
    </source>
</evidence>
<dbReference type="Pfam" id="PF08712">
    <property type="entry name" value="Nfu_N"/>
    <property type="match status" value="1"/>
</dbReference>
<dbReference type="Proteomes" id="UP000247476">
    <property type="component" value="Unassembled WGS sequence"/>
</dbReference>
<protein>
    <submittedName>
        <fullName evidence="2">Virulence factor</fullName>
    </submittedName>
</protein>
<accession>A0A2V5JTY2</accession>
<dbReference type="RefSeq" id="WP_110844149.1">
    <property type="nucleotide sequence ID" value="NZ_QJVJ01000027.1"/>
</dbReference>